<reference evidence="6 7" key="1">
    <citation type="journal article" date="2015" name="Nature">
        <title>rRNA introns, odd ribosomes, and small enigmatic genomes across a large radiation of phyla.</title>
        <authorList>
            <person name="Brown C.T."/>
            <person name="Hug L.A."/>
            <person name="Thomas B.C."/>
            <person name="Sharon I."/>
            <person name="Castelle C.J."/>
            <person name="Singh A."/>
            <person name="Wilkins M.J."/>
            <person name="Williams K.H."/>
            <person name="Banfield J.F."/>
        </authorList>
    </citation>
    <scope>NUCLEOTIDE SEQUENCE [LARGE SCALE GENOMIC DNA]</scope>
</reference>
<comment type="similarity">
    <text evidence="1 3 4">Belongs to the GrpE family.</text>
</comment>
<dbReference type="PANTHER" id="PTHR21237:SF23">
    <property type="entry name" value="GRPE PROTEIN HOMOLOG, MITOCHONDRIAL"/>
    <property type="match status" value="1"/>
</dbReference>
<protein>
    <recommendedName>
        <fullName evidence="3">Protein GrpE</fullName>
    </recommendedName>
    <alternativeName>
        <fullName evidence="3">HSP-70 cofactor</fullName>
    </alternativeName>
</protein>
<comment type="subcellular location">
    <subcellularLocation>
        <location evidence="3">Cytoplasm</location>
    </subcellularLocation>
</comment>
<accession>A0A0G0USP1</accession>
<proteinExistence type="inferred from homology"/>
<dbReference type="InterPro" id="IPR009012">
    <property type="entry name" value="GrpE_head"/>
</dbReference>
<dbReference type="HAMAP" id="MF_01151">
    <property type="entry name" value="GrpE"/>
    <property type="match status" value="1"/>
</dbReference>
<dbReference type="CDD" id="cd00446">
    <property type="entry name" value="GrpE"/>
    <property type="match status" value="1"/>
</dbReference>
<evidence type="ECO:0000256" key="5">
    <source>
        <dbReference type="SAM" id="MobiDB-lite"/>
    </source>
</evidence>
<dbReference type="GO" id="GO:0051082">
    <property type="term" value="F:unfolded protein binding"/>
    <property type="evidence" value="ECO:0007669"/>
    <property type="project" value="TreeGrafter"/>
</dbReference>
<dbReference type="InterPro" id="IPR013805">
    <property type="entry name" value="GrpE_CC"/>
</dbReference>
<keyword evidence="3" id="KW-0963">Cytoplasm</keyword>
<dbReference type="GO" id="GO:0006457">
    <property type="term" value="P:protein folding"/>
    <property type="evidence" value="ECO:0007669"/>
    <property type="project" value="InterPro"/>
</dbReference>
<keyword evidence="2 3" id="KW-0143">Chaperone</keyword>
<dbReference type="Pfam" id="PF01025">
    <property type="entry name" value="GrpE"/>
    <property type="match status" value="1"/>
</dbReference>
<dbReference type="GO" id="GO:0042803">
    <property type="term" value="F:protein homodimerization activity"/>
    <property type="evidence" value="ECO:0007669"/>
    <property type="project" value="InterPro"/>
</dbReference>
<dbReference type="AlphaFoldDB" id="A0A0G0USP1"/>
<dbReference type="SUPFAM" id="SSF58014">
    <property type="entry name" value="Coiled-coil domain of nucleotide exchange factor GrpE"/>
    <property type="match status" value="1"/>
</dbReference>
<evidence type="ECO:0000313" key="7">
    <source>
        <dbReference type="Proteomes" id="UP000034190"/>
    </source>
</evidence>
<evidence type="ECO:0000313" key="6">
    <source>
        <dbReference type="EMBL" id="KKR91738.1"/>
    </source>
</evidence>
<dbReference type="GO" id="GO:0000774">
    <property type="term" value="F:adenyl-nucleotide exchange factor activity"/>
    <property type="evidence" value="ECO:0007669"/>
    <property type="project" value="InterPro"/>
</dbReference>
<comment type="function">
    <text evidence="3">Participates actively in the response to hyperosmotic and heat shock by preventing the aggregation of stress-denatured proteins, in association with DnaK and GrpE. It is the nucleotide exchange factor for DnaK and may function as a thermosensor. Unfolded proteins bind initially to DnaJ; upon interaction with the DnaJ-bound protein, DnaK hydrolyzes its bound ATP, resulting in the formation of a stable complex. GrpE releases ADP from DnaK; ATP binding to DnaK triggers the release of the substrate protein, thus completing the reaction cycle. Several rounds of ATP-dependent interactions between DnaJ, DnaK and GrpE are required for fully efficient folding.</text>
</comment>
<evidence type="ECO:0000256" key="4">
    <source>
        <dbReference type="RuleBase" id="RU004478"/>
    </source>
</evidence>
<gene>
    <name evidence="3" type="primary">grpE</name>
    <name evidence="6" type="ORF">UU43_C0002G0047</name>
</gene>
<dbReference type="GO" id="GO:0051087">
    <property type="term" value="F:protein-folding chaperone binding"/>
    <property type="evidence" value="ECO:0007669"/>
    <property type="project" value="InterPro"/>
</dbReference>
<dbReference type="InterPro" id="IPR000740">
    <property type="entry name" value="GrpE"/>
</dbReference>
<feature type="region of interest" description="Disordered" evidence="5">
    <location>
        <begin position="1"/>
        <end position="48"/>
    </location>
</feature>
<name>A0A0G0USP1_9BACT</name>
<dbReference type="Proteomes" id="UP000034190">
    <property type="component" value="Unassembled WGS sequence"/>
</dbReference>
<comment type="caution">
    <text evidence="6">The sequence shown here is derived from an EMBL/GenBank/DDBJ whole genome shotgun (WGS) entry which is preliminary data.</text>
</comment>
<dbReference type="GO" id="GO:0005737">
    <property type="term" value="C:cytoplasm"/>
    <property type="evidence" value="ECO:0007669"/>
    <property type="project" value="UniProtKB-SubCell"/>
</dbReference>
<comment type="subunit">
    <text evidence="3">Homodimer.</text>
</comment>
<dbReference type="PRINTS" id="PR00773">
    <property type="entry name" value="GRPEPROTEIN"/>
</dbReference>
<dbReference type="PANTHER" id="PTHR21237">
    <property type="entry name" value="GRPE PROTEIN"/>
    <property type="match status" value="1"/>
</dbReference>
<evidence type="ECO:0000256" key="2">
    <source>
        <dbReference type="ARBA" id="ARBA00023186"/>
    </source>
</evidence>
<organism evidence="6 7">
    <name type="scientific">Candidatus Falkowbacteria bacterium GW2011_GWA2_41_14</name>
    <dbReference type="NCBI Taxonomy" id="1618635"/>
    <lineage>
        <taxon>Bacteria</taxon>
        <taxon>Candidatus Falkowiibacteriota</taxon>
    </lineage>
</organism>
<sequence length="186" mass="20796">MAEEKKDLNEQSGNSENNAVNVPDEAKALSDKSSGAGTAADNKSDEKTLEEKYKRALADYQNLLKQTAKEKMEFALFANELMLKEILPVYDHLKMAVEHHSGESTDEWITGVKHVVKQFKDVLEKIGVEEIKVKDKEYDHNIMEAISNEEIEDKSLDGKVAKLVKAGYKLNGKVIAAAKVVVYKVK</sequence>
<dbReference type="SUPFAM" id="SSF51064">
    <property type="entry name" value="Head domain of nucleotide exchange factor GrpE"/>
    <property type="match status" value="1"/>
</dbReference>
<feature type="compositionally biased region" description="Polar residues" evidence="5">
    <location>
        <begin position="10"/>
        <end position="20"/>
    </location>
</feature>
<evidence type="ECO:0000256" key="1">
    <source>
        <dbReference type="ARBA" id="ARBA00009054"/>
    </source>
</evidence>
<evidence type="ECO:0000256" key="3">
    <source>
        <dbReference type="HAMAP-Rule" id="MF_01151"/>
    </source>
</evidence>
<dbReference type="Gene3D" id="3.90.20.20">
    <property type="match status" value="1"/>
</dbReference>
<dbReference type="Gene3D" id="2.30.22.10">
    <property type="entry name" value="Head domain of nucleotide exchange factor GrpE"/>
    <property type="match status" value="1"/>
</dbReference>
<keyword evidence="3" id="KW-0346">Stress response</keyword>
<dbReference type="EMBL" id="LCAP01000002">
    <property type="protein sequence ID" value="KKR91738.1"/>
    <property type="molecule type" value="Genomic_DNA"/>
</dbReference>